<dbReference type="Proteomes" id="UP000245845">
    <property type="component" value="Unassembled WGS sequence"/>
</dbReference>
<dbReference type="Gene3D" id="3.20.20.80">
    <property type="entry name" value="Glycosidases"/>
    <property type="match status" value="1"/>
</dbReference>
<comment type="caution">
    <text evidence="5">The sequence shown here is derived from an EMBL/GenBank/DDBJ whole genome shotgun (WGS) entry which is preliminary data.</text>
</comment>
<protein>
    <submittedName>
        <fullName evidence="5">Beta-glucosidase</fullName>
    </submittedName>
</protein>
<organism evidence="5 6">
    <name type="scientific">Faecalicatena orotica</name>
    <dbReference type="NCBI Taxonomy" id="1544"/>
    <lineage>
        <taxon>Bacteria</taxon>
        <taxon>Bacillati</taxon>
        <taxon>Bacillota</taxon>
        <taxon>Clostridia</taxon>
        <taxon>Lachnospirales</taxon>
        <taxon>Lachnospiraceae</taxon>
        <taxon>Faecalicatena</taxon>
    </lineage>
</organism>
<dbReference type="GO" id="GO:0005829">
    <property type="term" value="C:cytosol"/>
    <property type="evidence" value="ECO:0007669"/>
    <property type="project" value="TreeGrafter"/>
</dbReference>
<keyword evidence="6" id="KW-1185">Reference proteome</keyword>
<evidence type="ECO:0000256" key="4">
    <source>
        <dbReference type="RuleBase" id="RU003690"/>
    </source>
</evidence>
<dbReference type="OrthoDB" id="2339329at2"/>
<dbReference type="EMBL" id="QGDL01000018">
    <property type="protein sequence ID" value="PWJ22584.1"/>
    <property type="molecule type" value="Genomic_DNA"/>
</dbReference>
<dbReference type="GO" id="GO:0008422">
    <property type="term" value="F:beta-glucosidase activity"/>
    <property type="evidence" value="ECO:0007669"/>
    <property type="project" value="TreeGrafter"/>
</dbReference>
<name>A0A2Y9BL28_9FIRM</name>
<comment type="similarity">
    <text evidence="1 4">Belongs to the glycosyl hydrolase 1 family.</text>
</comment>
<dbReference type="InterPro" id="IPR017853">
    <property type="entry name" value="GH"/>
</dbReference>
<dbReference type="PANTHER" id="PTHR10353:SF209">
    <property type="entry name" value="GALACTOLIPID GALACTOSYLTRANSFERASE SFR2, CHLOROPLASTIC"/>
    <property type="match status" value="1"/>
</dbReference>
<gene>
    <name evidence="5" type="ORF">A8806_11839</name>
</gene>
<evidence type="ECO:0000313" key="5">
    <source>
        <dbReference type="EMBL" id="PWJ22584.1"/>
    </source>
</evidence>
<keyword evidence="2" id="KW-0378">Hydrolase</keyword>
<keyword evidence="3" id="KW-0326">Glycosidase</keyword>
<dbReference type="AlphaFoldDB" id="A0A2Y9BL28"/>
<sequence length="422" mass="48681">MKKVHGDFLIGAATAAHQIEGNNTNSDFWAMEQMEHSAFKEPSLGAVDHYNRYRQDIDLMAEAGLNAYRFSIEWARIEPEQGHFDEKELEHYHDVIRYCRSKGIEPIVTMHHFSSPKWVIRQGGWENEGIIEAFKKYCVYVIKAVGSELTYVCTINEANMGLQMADLVRTYMKNMKQDIQVGVNPEFYANMKKTEEENIRVFGTAKPEDFLSARTEQGDQLIMRTHEAAKHAMKAICPHLKVGITLSLHDFQPDDDEASRKIAQKEWEKEFIRYLPYITNDDFFGLQNYTRKLIGKEGVKGVPEGAEITQMNYEYYPEALEHVIRKVAESLEIPIMVTENGIASTDDGRRISFIKTALDGVAHCIEDGIHVIGYMHWSLLDNFEWQMGFTKTFGLIAIDQNTKKRIPKDSLRFLGNYDWRID</sequence>
<dbReference type="SUPFAM" id="SSF51445">
    <property type="entry name" value="(Trans)glycosidases"/>
    <property type="match status" value="1"/>
</dbReference>
<proteinExistence type="inferred from homology"/>
<evidence type="ECO:0000256" key="2">
    <source>
        <dbReference type="ARBA" id="ARBA00022801"/>
    </source>
</evidence>
<dbReference type="Pfam" id="PF00232">
    <property type="entry name" value="Glyco_hydro_1"/>
    <property type="match status" value="2"/>
</dbReference>
<reference evidence="5 6" key="1">
    <citation type="submission" date="2018-05" db="EMBL/GenBank/DDBJ databases">
        <title>The Hungate 1000. A catalogue of reference genomes from the rumen microbiome.</title>
        <authorList>
            <person name="Kelly W."/>
        </authorList>
    </citation>
    <scope>NUCLEOTIDE SEQUENCE [LARGE SCALE GENOMIC DNA]</scope>
    <source>
        <strain evidence="5 6">NLAE-zl-C242</strain>
    </source>
</reference>
<dbReference type="PANTHER" id="PTHR10353">
    <property type="entry name" value="GLYCOSYL HYDROLASE"/>
    <property type="match status" value="1"/>
</dbReference>
<evidence type="ECO:0000313" key="6">
    <source>
        <dbReference type="Proteomes" id="UP000245845"/>
    </source>
</evidence>
<dbReference type="GO" id="GO:0016052">
    <property type="term" value="P:carbohydrate catabolic process"/>
    <property type="evidence" value="ECO:0007669"/>
    <property type="project" value="TreeGrafter"/>
</dbReference>
<dbReference type="PRINTS" id="PR00131">
    <property type="entry name" value="GLHYDRLASE1"/>
</dbReference>
<dbReference type="InterPro" id="IPR001360">
    <property type="entry name" value="Glyco_hydro_1"/>
</dbReference>
<evidence type="ECO:0000256" key="1">
    <source>
        <dbReference type="ARBA" id="ARBA00010838"/>
    </source>
</evidence>
<evidence type="ECO:0000256" key="3">
    <source>
        <dbReference type="ARBA" id="ARBA00023295"/>
    </source>
</evidence>
<accession>A0A2Y9BL28</accession>
<dbReference type="RefSeq" id="WP_109733493.1">
    <property type="nucleotide sequence ID" value="NZ_BAAACK010000010.1"/>
</dbReference>